<accession>A0A2H9TNL2</accession>
<organism evidence="1 2">
    <name type="scientific">Paramicrosporidium saccamoebae</name>
    <dbReference type="NCBI Taxonomy" id="1246581"/>
    <lineage>
        <taxon>Eukaryota</taxon>
        <taxon>Fungi</taxon>
        <taxon>Fungi incertae sedis</taxon>
        <taxon>Cryptomycota</taxon>
        <taxon>Cryptomycota incertae sedis</taxon>
        <taxon>Paramicrosporidium</taxon>
    </lineage>
</organism>
<evidence type="ECO:0000313" key="1">
    <source>
        <dbReference type="EMBL" id="PJF19337.1"/>
    </source>
</evidence>
<keyword evidence="1" id="KW-0808">Transferase</keyword>
<keyword evidence="2" id="KW-1185">Reference proteome</keyword>
<dbReference type="STRING" id="1246581.A0A2H9TNL2"/>
<dbReference type="AlphaFoldDB" id="A0A2H9TNL2"/>
<reference evidence="1 2" key="1">
    <citation type="submission" date="2016-10" db="EMBL/GenBank/DDBJ databases">
        <title>The genome of Paramicrosporidium saccamoebae is the missing link in understanding Cryptomycota and Microsporidia evolution.</title>
        <authorList>
            <person name="Quandt C.A."/>
            <person name="Beaudet D."/>
            <person name="Corsaro D."/>
            <person name="Michel R."/>
            <person name="Corradi N."/>
            <person name="James T."/>
        </authorList>
    </citation>
    <scope>NUCLEOTIDE SEQUENCE [LARGE SCALE GENOMIC DNA]</scope>
    <source>
        <strain evidence="1 2">KSL3</strain>
    </source>
</reference>
<comment type="caution">
    <text evidence="1">The sequence shown here is derived from an EMBL/GenBank/DDBJ whole genome shotgun (WGS) entry which is preliminary data.</text>
</comment>
<dbReference type="EMBL" id="MTSL01000065">
    <property type="protein sequence ID" value="PJF19337.1"/>
    <property type="molecule type" value="Genomic_DNA"/>
</dbReference>
<sequence length="436" mass="49864">MPVAPEITVGENHDQIDSDLQSRLKDELTKKLTGMQDQLVAITKIEEFESRSSISESLAKELTRQISFVKDEIQFLEGNGHWVVDEKLVFERAQFRVRQLRDRLRTEQRLSHALLSTSPIEPSSDDRLRDTQKWKSTERNWQILMAQSKEELIEMGLKNYRYCVPEELVTEGSYANSPVTGKLRLQVLSVDTPDEKTESLMMQAIIDSVASEPRKFKRKVPCDLGISGIELDCNQAQTFELLVFDKSAKLLGFVFFKLSWLEQFLDHKGFSRTFHERLELVPKGSIELSIRLMPVSPNTLETPGIMRQQVIKRKVVKRMGHRFINQGQGALLLRCSHCTDLIYTSSSSFCQNCAKAAYVRCIADPNFQEWEEVTTALREAGREHSLVNVSVKTPCFCAHCGHLIPIMAHIDECYECSGINGSEAHYRLWNLFALSM</sequence>
<proteinExistence type="predicted"/>
<dbReference type="Proteomes" id="UP000240830">
    <property type="component" value="Unassembled WGS sequence"/>
</dbReference>
<keyword evidence="1" id="KW-0418">Kinase</keyword>
<name>A0A2H9TNL2_9FUNG</name>
<dbReference type="GO" id="GO:0016301">
    <property type="term" value="F:kinase activity"/>
    <property type="evidence" value="ECO:0007669"/>
    <property type="project" value="UniProtKB-KW"/>
</dbReference>
<gene>
    <name evidence="1" type="ORF">PSACC_00853</name>
</gene>
<evidence type="ECO:0000313" key="2">
    <source>
        <dbReference type="Proteomes" id="UP000240830"/>
    </source>
</evidence>
<protein>
    <submittedName>
        <fullName evidence="1">Protein kinase C</fullName>
    </submittedName>
</protein>